<dbReference type="Gene3D" id="2.40.420.20">
    <property type="match status" value="1"/>
</dbReference>
<dbReference type="PANTHER" id="PTHR30469:SF18">
    <property type="entry name" value="RESISTANCE-NODULATION-CELL DIVISION (RND) EFFLUX MEMBRANE FUSION PROTEIN-RELATED"/>
    <property type="match status" value="1"/>
</dbReference>
<sequence length="325" mass="34233">MAEVAAPTLRLTGTVRARYETPQAFQVAGQIATRRVDAGQPVAKGEVLMTLDDSDLRQSLNAAKAELASARASAAVAQSDLERARTLFARDYLSRQAFDRAELEAQQRSDRQASARAQVEQAKTALAYATLRAESDGLLTRVSGEPGQVVGVGQPVARLAEAGPREVEVAFPSNVRPPPAGELLLGDETLALERRQVSGSVDPASRTWQARYRIDGALPAGVGLGEVVKTRFAAASDRRAAAAPLYRVPVAAVDARGEGAQVWRIVEGQARPLAVSVARIERDRALVSGEALKAGMAVIALGTHLLNPGMPVEALAPPGAEEPAS</sequence>
<evidence type="ECO:0000313" key="3">
    <source>
        <dbReference type="EMBL" id="GAA3905965.1"/>
    </source>
</evidence>
<keyword evidence="4" id="KW-1185">Reference proteome</keyword>
<evidence type="ECO:0000256" key="1">
    <source>
        <dbReference type="ARBA" id="ARBA00009477"/>
    </source>
</evidence>
<name>A0ABP7LPC2_9GAMM</name>
<organism evidence="3 4">
    <name type="scientific">Halomonas cibimaris</name>
    <dbReference type="NCBI Taxonomy" id="657012"/>
    <lineage>
        <taxon>Bacteria</taxon>
        <taxon>Pseudomonadati</taxon>
        <taxon>Pseudomonadota</taxon>
        <taxon>Gammaproteobacteria</taxon>
        <taxon>Oceanospirillales</taxon>
        <taxon>Halomonadaceae</taxon>
        <taxon>Halomonas</taxon>
    </lineage>
</organism>
<dbReference type="PANTHER" id="PTHR30469">
    <property type="entry name" value="MULTIDRUG RESISTANCE PROTEIN MDTA"/>
    <property type="match status" value="1"/>
</dbReference>
<reference evidence="4" key="1">
    <citation type="journal article" date="2019" name="Int. J. Syst. Evol. Microbiol.">
        <title>The Global Catalogue of Microorganisms (GCM) 10K type strain sequencing project: providing services to taxonomists for standard genome sequencing and annotation.</title>
        <authorList>
            <consortium name="The Broad Institute Genomics Platform"/>
            <consortium name="The Broad Institute Genome Sequencing Center for Infectious Disease"/>
            <person name="Wu L."/>
            <person name="Ma J."/>
        </authorList>
    </citation>
    <scope>NUCLEOTIDE SEQUENCE [LARGE SCALE GENOMIC DNA]</scope>
    <source>
        <strain evidence="4">JCM 16914</strain>
    </source>
</reference>
<evidence type="ECO:0000259" key="2">
    <source>
        <dbReference type="Pfam" id="PF25876"/>
    </source>
</evidence>
<dbReference type="NCBIfam" id="TIGR01730">
    <property type="entry name" value="RND_mfp"/>
    <property type="match status" value="1"/>
</dbReference>
<dbReference type="Gene3D" id="2.40.30.170">
    <property type="match status" value="1"/>
</dbReference>
<gene>
    <name evidence="3" type="ORF">GCM10022228_15260</name>
</gene>
<dbReference type="Gene3D" id="2.40.50.100">
    <property type="match status" value="1"/>
</dbReference>
<dbReference type="EMBL" id="BAAAZT010000069">
    <property type="protein sequence ID" value="GAA3905965.1"/>
    <property type="molecule type" value="Genomic_DNA"/>
</dbReference>
<protein>
    <submittedName>
        <fullName evidence="3">Efflux RND transporter periplasmic adaptor subunit</fullName>
    </submittedName>
</protein>
<dbReference type="SUPFAM" id="SSF111369">
    <property type="entry name" value="HlyD-like secretion proteins"/>
    <property type="match status" value="1"/>
</dbReference>
<proteinExistence type="inferred from homology"/>
<accession>A0ABP7LPC2</accession>
<dbReference type="Gene3D" id="1.10.287.470">
    <property type="entry name" value="Helix hairpin bin"/>
    <property type="match status" value="1"/>
</dbReference>
<dbReference type="InterPro" id="IPR006143">
    <property type="entry name" value="RND_pump_MFP"/>
</dbReference>
<dbReference type="Proteomes" id="UP001500133">
    <property type="component" value="Unassembled WGS sequence"/>
</dbReference>
<dbReference type="Pfam" id="PF25876">
    <property type="entry name" value="HH_MFP_RND"/>
    <property type="match status" value="1"/>
</dbReference>
<comment type="similarity">
    <text evidence="1">Belongs to the membrane fusion protein (MFP) (TC 8.A.1) family.</text>
</comment>
<evidence type="ECO:0000313" key="4">
    <source>
        <dbReference type="Proteomes" id="UP001500133"/>
    </source>
</evidence>
<feature type="domain" description="Multidrug resistance protein MdtA-like alpha-helical hairpin" evidence="2">
    <location>
        <begin position="60"/>
        <end position="129"/>
    </location>
</feature>
<dbReference type="InterPro" id="IPR058624">
    <property type="entry name" value="MdtA-like_HH"/>
</dbReference>
<comment type="caution">
    <text evidence="3">The sequence shown here is derived from an EMBL/GenBank/DDBJ whole genome shotgun (WGS) entry which is preliminary data.</text>
</comment>